<dbReference type="InterPro" id="IPR029207">
    <property type="entry name" value="FAM198"/>
</dbReference>
<protein>
    <submittedName>
        <fullName evidence="8">Golgi associated kinase 1A</fullName>
    </submittedName>
</protein>
<reference evidence="8" key="2">
    <citation type="submission" date="2025-09" db="UniProtKB">
        <authorList>
            <consortium name="Ensembl"/>
        </authorList>
    </citation>
    <scope>IDENTIFICATION</scope>
</reference>
<evidence type="ECO:0000256" key="6">
    <source>
        <dbReference type="SAM" id="MobiDB-lite"/>
    </source>
</evidence>
<evidence type="ECO:0000256" key="5">
    <source>
        <dbReference type="ARBA" id="ARBA00023136"/>
    </source>
</evidence>
<dbReference type="PANTHER" id="PTHR15905">
    <property type="entry name" value="GOLGI-ASSOCIATED KINASE 1B-RELATED"/>
    <property type="match status" value="1"/>
</dbReference>
<dbReference type="GO" id="GO:0005794">
    <property type="term" value="C:Golgi apparatus"/>
    <property type="evidence" value="ECO:0007669"/>
    <property type="project" value="UniProtKB-SubCell"/>
</dbReference>
<dbReference type="Proteomes" id="UP000694425">
    <property type="component" value="Unplaced"/>
</dbReference>
<dbReference type="Ensembl" id="ENSNVIT00000021928.1">
    <property type="protein sequence ID" value="ENSNVIP00000018789.1"/>
    <property type="gene ID" value="ENSNVIG00000014733.1"/>
</dbReference>
<dbReference type="PANTHER" id="PTHR15905:SF5">
    <property type="entry name" value="GOLGI-ASSOCIATED KINASE 1A"/>
    <property type="match status" value="1"/>
</dbReference>
<feature type="compositionally biased region" description="Basic and acidic residues" evidence="6">
    <location>
        <begin position="145"/>
        <end position="161"/>
    </location>
</feature>
<evidence type="ECO:0000256" key="2">
    <source>
        <dbReference type="ARBA" id="ARBA00004555"/>
    </source>
</evidence>
<comment type="similarity">
    <text evidence="3">Belongs to the GASK family.</text>
</comment>
<evidence type="ECO:0000256" key="1">
    <source>
        <dbReference type="ARBA" id="ARBA00004308"/>
    </source>
</evidence>
<feature type="chain" id="PRO_5034831176" evidence="7">
    <location>
        <begin position="31"/>
        <end position="578"/>
    </location>
</feature>
<evidence type="ECO:0000313" key="8">
    <source>
        <dbReference type="Ensembl" id="ENSNVIP00000018789.1"/>
    </source>
</evidence>
<comment type="subcellular location">
    <subcellularLocation>
        <location evidence="1">Endomembrane system</location>
    </subcellularLocation>
    <subcellularLocation>
        <location evidence="2">Golgi apparatus</location>
    </subcellularLocation>
</comment>
<accession>A0A8C7BJZ4</accession>
<name>A0A8C7BJZ4_NEOVI</name>
<keyword evidence="4" id="KW-0333">Golgi apparatus</keyword>
<keyword evidence="9" id="KW-1185">Reference proteome</keyword>
<keyword evidence="5" id="KW-0472">Membrane</keyword>
<dbReference type="GeneTree" id="ENSGT00420000029769"/>
<feature type="signal peptide" evidence="7">
    <location>
        <begin position="1"/>
        <end position="30"/>
    </location>
</feature>
<organism evidence="8 9">
    <name type="scientific">Neovison vison</name>
    <name type="common">American mink</name>
    <name type="synonym">Mustela vison</name>
    <dbReference type="NCBI Taxonomy" id="452646"/>
    <lineage>
        <taxon>Eukaryota</taxon>
        <taxon>Metazoa</taxon>
        <taxon>Chordata</taxon>
        <taxon>Craniata</taxon>
        <taxon>Vertebrata</taxon>
        <taxon>Euteleostomi</taxon>
        <taxon>Mammalia</taxon>
        <taxon>Eutheria</taxon>
        <taxon>Laurasiatheria</taxon>
        <taxon>Carnivora</taxon>
        <taxon>Caniformia</taxon>
        <taxon>Musteloidea</taxon>
        <taxon>Mustelidae</taxon>
        <taxon>Mustelinae</taxon>
        <taxon>Neogale</taxon>
    </lineage>
</organism>
<dbReference type="Pfam" id="PF15051">
    <property type="entry name" value="FAM198"/>
    <property type="match status" value="1"/>
</dbReference>
<gene>
    <name evidence="8" type="primary">GASK1A</name>
</gene>
<evidence type="ECO:0000256" key="3">
    <source>
        <dbReference type="ARBA" id="ARBA00007691"/>
    </source>
</evidence>
<keyword evidence="7" id="KW-0732">Signal</keyword>
<proteinExistence type="inferred from homology"/>
<evidence type="ECO:0000256" key="4">
    <source>
        <dbReference type="ARBA" id="ARBA00023034"/>
    </source>
</evidence>
<feature type="region of interest" description="Disordered" evidence="6">
    <location>
        <begin position="145"/>
        <end position="174"/>
    </location>
</feature>
<reference evidence="8" key="1">
    <citation type="submission" date="2025-08" db="UniProtKB">
        <authorList>
            <consortium name="Ensembl"/>
        </authorList>
    </citation>
    <scope>IDENTIFICATION</scope>
</reference>
<evidence type="ECO:0000313" key="9">
    <source>
        <dbReference type="Proteomes" id="UP000694425"/>
    </source>
</evidence>
<evidence type="ECO:0000256" key="7">
    <source>
        <dbReference type="SAM" id="SignalP"/>
    </source>
</evidence>
<sequence>MASWLWRKLRGKRRLVMAFCLLMTLSVVTVTRFPPQHPATGPDAGPMEPQDVTGAPGPHSWQALSSSWRQQARDLEVWRGWPLPRNSISVCAKEQGHRGTLDRSRRFLRGDSRHPGGVRRDMTLASLGDMRFSSSRLVLLRDDEDRGPRAKDLSPLWHDDTIGETQNETGTPAGPVTGHSMTALQAWRAAAGLTPRPYPAAGRNLPGARNRALMGRQPTGHPTPATGAHRWPGSVGELQESFWCDAKTPELWRSLRTSGQVPPWLTEHDVQALQLLAQGQVAGKATVPGHGQVLQVGFSSEGALPNMSSGLSHLCSQGLCGLIKRPGDLPEVLSFHVDRVLGLHRSLPAVARSFRSSLLPYRYTDGSPRPVVWWAPDVQHLGDPDDDQNSLSLGWLQYQALLAHGCSWPNQAPCPPIHHTEWARLALFDFLLQVHDRLDRYCCGFEPEPSDPCVEERLREKCRNPEELRLVHILVRSSEPSHLVYIDNAGNLQHPEDKLNFRLLEGIAGFPESAVQVLASGCLQKLLLLSLRMDPVFWESQGGRQGLKRVLQTLERRGQVLLEHIRKHNLTLFRDEAP</sequence>
<dbReference type="AlphaFoldDB" id="A0A8C7BJZ4"/>